<comment type="subcellular location">
    <subcellularLocation>
        <location evidence="1">Cell inner membrane</location>
        <topology evidence="1">Single-pass membrane protein</topology>
    </subcellularLocation>
</comment>
<evidence type="ECO:0000313" key="13">
    <source>
        <dbReference type="EMBL" id="SFI41478.1"/>
    </source>
</evidence>
<comment type="similarity">
    <text evidence="9">Belongs to the GSP H family.</text>
</comment>
<keyword evidence="3" id="KW-1003">Cell membrane</keyword>
<organism evidence="13 14">
    <name type="scientific">Phytopseudomonas argentinensis</name>
    <dbReference type="NCBI Taxonomy" id="289370"/>
    <lineage>
        <taxon>Bacteria</taxon>
        <taxon>Pseudomonadati</taxon>
        <taxon>Pseudomonadota</taxon>
        <taxon>Gammaproteobacteria</taxon>
        <taxon>Pseudomonadales</taxon>
        <taxon>Pseudomonadaceae</taxon>
        <taxon>Phytopseudomonas</taxon>
    </lineage>
</organism>
<proteinExistence type="inferred from homology"/>
<keyword evidence="14" id="KW-1185">Reference proteome</keyword>
<dbReference type="STRING" id="289370.SAMN05216602_1323"/>
<evidence type="ECO:0000256" key="10">
    <source>
        <dbReference type="ARBA" id="ARBA00030775"/>
    </source>
</evidence>
<keyword evidence="4" id="KW-0488">Methylation</keyword>
<evidence type="ECO:0000256" key="1">
    <source>
        <dbReference type="ARBA" id="ARBA00004377"/>
    </source>
</evidence>
<evidence type="ECO:0000256" key="6">
    <source>
        <dbReference type="ARBA" id="ARBA00022692"/>
    </source>
</evidence>
<feature type="domain" description="General secretion pathway GspH" evidence="12">
    <location>
        <begin position="56"/>
        <end position="152"/>
    </location>
</feature>
<reference evidence="14" key="1">
    <citation type="submission" date="2016-10" db="EMBL/GenBank/DDBJ databases">
        <authorList>
            <person name="Varghese N."/>
            <person name="Submissions S."/>
        </authorList>
    </citation>
    <scope>NUCLEOTIDE SEQUENCE [LARGE SCALE GENOMIC DNA]</scope>
    <source>
        <strain evidence="14">LMG 22563</strain>
    </source>
</reference>
<sequence length="172" mass="18951">MPRFSDSQPSAYSHTRRGFTLIELMIIIALVGIVAAIAVPNFNQFINKSRTQSLNNEMLALVQYARTTAVEQKTFMRVCKESGRWTVKKTCTDTAKVLRRLDIPSGSTVNPVVTSVTEILFRYNGTSTDTTLLTCQGSDHANGYTIDVKASGSVRSWPRGMTNSTTSMTACQ</sequence>
<dbReference type="Pfam" id="PF07963">
    <property type="entry name" value="N_methyl"/>
    <property type="match status" value="1"/>
</dbReference>
<dbReference type="Proteomes" id="UP000183018">
    <property type="component" value="Unassembled WGS sequence"/>
</dbReference>
<evidence type="ECO:0000256" key="5">
    <source>
        <dbReference type="ARBA" id="ARBA00022519"/>
    </source>
</evidence>
<dbReference type="GO" id="GO:0005886">
    <property type="term" value="C:plasma membrane"/>
    <property type="evidence" value="ECO:0007669"/>
    <property type="project" value="UniProtKB-SubCell"/>
</dbReference>
<dbReference type="RefSeq" id="WP_074881525.1">
    <property type="nucleotide sequence ID" value="NZ_FORC01000001.1"/>
</dbReference>
<name>A0A1I3I0D9_9GAMM</name>
<dbReference type="GO" id="GO:0015628">
    <property type="term" value="P:protein secretion by the type II secretion system"/>
    <property type="evidence" value="ECO:0007669"/>
    <property type="project" value="InterPro"/>
</dbReference>
<dbReference type="EMBL" id="FORC01000001">
    <property type="protein sequence ID" value="SFI41478.1"/>
    <property type="molecule type" value="Genomic_DNA"/>
</dbReference>
<evidence type="ECO:0000256" key="4">
    <source>
        <dbReference type="ARBA" id="ARBA00022481"/>
    </source>
</evidence>
<dbReference type="NCBIfam" id="TIGR02532">
    <property type="entry name" value="IV_pilin_GFxxxE"/>
    <property type="match status" value="1"/>
</dbReference>
<keyword evidence="7 11" id="KW-1133">Transmembrane helix</keyword>
<dbReference type="InterPro" id="IPR045584">
    <property type="entry name" value="Pilin-like"/>
</dbReference>
<dbReference type="OrthoDB" id="6880007at2"/>
<dbReference type="Pfam" id="PF12019">
    <property type="entry name" value="GspH"/>
    <property type="match status" value="1"/>
</dbReference>
<dbReference type="PRINTS" id="PR00885">
    <property type="entry name" value="BCTERIALGSPH"/>
</dbReference>
<gene>
    <name evidence="13" type="ORF">SAMN05216602_1323</name>
</gene>
<dbReference type="GO" id="GO:0015627">
    <property type="term" value="C:type II protein secretion system complex"/>
    <property type="evidence" value="ECO:0007669"/>
    <property type="project" value="InterPro"/>
</dbReference>
<keyword evidence="6 11" id="KW-0812">Transmembrane</keyword>
<dbReference type="PROSITE" id="PS00409">
    <property type="entry name" value="PROKAR_NTER_METHYL"/>
    <property type="match status" value="1"/>
</dbReference>
<evidence type="ECO:0000256" key="8">
    <source>
        <dbReference type="ARBA" id="ARBA00023136"/>
    </source>
</evidence>
<protein>
    <recommendedName>
        <fullName evidence="2">Type II secretion system protein H</fullName>
    </recommendedName>
    <alternativeName>
        <fullName evidence="10">General secretion pathway protein H</fullName>
    </alternativeName>
</protein>
<dbReference type="InterPro" id="IPR012902">
    <property type="entry name" value="N_methyl_site"/>
</dbReference>
<dbReference type="Gene3D" id="3.30.700.10">
    <property type="entry name" value="Glycoprotein, Type 4 Pilin"/>
    <property type="match status" value="1"/>
</dbReference>
<evidence type="ECO:0000256" key="11">
    <source>
        <dbReference type="SAM" id="Phobius"/>
    </source>
</evidence>
<evidence type="ECO:0000256" key="7">
    <source>
        <dbReference type="ARBA" id="ARBA00022989"/>
    </source>
</evidence>
<evidence type="ECO:0000256" key="3">
    <source>
        <dbReference type="ARBA" id="ARBA00022475"/>
    </source>
</evidence>
<dbReference type="InterPro" id="IPR002416">
    <property type="entry name" value="T2SS_protein-GspH"/>
</dbReference>
<dbReference type="AlphaFoldDB" id="A0A1I3I0D9"/>
<evidence type="ECO:0000256" key="2">
    <source>
        <dbReference type="ARBA" id="ARBA00021549"/>
    </source>
</evidence>
<keyword evidence="5" id="KW-0997">Cell inner membrane</keyword>
<feature type="transmembrane region" description="Helical" evidence="11">
    <location>
        <begin position="21"/>
        <end position="42"/>
    </location>
</feature>
<evidence type="ECO:0000313" key="14">
    <source>
        <dbReference type="Proteomes" id="UP000183018"/>
    </source>
</evidence>
<keyword evidence="8 11" id="KW-0472">Membrane</keyword>
<evidence type="ECO:0000256" key="9">
    <source>
        <dbReference type="ARBA" id="ARBA00025772"/>
    </source>
</evidence>
<dbReference type="InterPro" id="IPR022346">
    <property type="entry name" value="T2SS_GspH"/>
</dbReference>
<accession>A0A1I3I0D9</accession>
<dbReference type="SUPFAM" id="SSF54523">
    <property type="entry name" value="Pili subunits"/>
    <property type="match status" value="1"/>
</dbReference>
<evidence type="ECO:0000259" key="12">
    <source>
        <dbReference type="Pfam" id="PF12019"/>
    </source>
</evidence>